<keyword evidence="2" id="KW-1185">Reference proteome</keyword>
<evidence type="ECO:0000313" key="1">
    <source>
        <dbReference type="EMBL" id="CAI8615381.1"/>
    </source>
</evidence>
<reference evidence="1 2" key="1">
    <citation type="submission" date="2023-01" db="EMBL/GenBank/DDBJ databases">
        <authorList>
            <person name="Kreplak J."/>
        </authorList>
    </citation>
    <scope>NUCLEOTIDE SEQUENCE [LARGE SCALE GENOMIC DNA]</scope>
</reference>
<gene>
    <name evidence="1" type="ORF">VFH_V176280</name>
</gene>
<evidence type="ECO:0000313" key="2">
    <source>
        <dbReference type="Proteomes" id="UP001157006"/>
    </source>
</evidence>
<protein>
    <submittedName>
        <fullName evidence="1">Uncharacterized protein</fullName>
    </submittedName>
</protein>
<accession>A0AAV1AZB2</accession>
<sequence length="125" mass="14030">MFCSIPFWYNNNSPVLISRWQANLGAFLAVSVQYQAFPKNFGSMQIEDPAEKTVVLVFELQETKHAPALFEQRREGCPGLEDFSSEVFGGICGFIFGKFCIERIRTMTLQALRTNLSMAVIAGLP</sequence>
<organism evidence="1 2">
    <name type="scientific">Vicia faba</name>
    <name type="common">Broad bean</name>
    <name type="synonym">Faba vulgaris</name>
    <dbReference type="NCBI Taxonomy" id="3906"/>
    <lineage>
        <taxon>Eukaryota</taxon>
        <taxon>Viridiplantae</taxon>
        <taxon>Streptophyta</taxon>
        <taxon>Embryophyta</taxon>
        <taxon>Tracheophyta</taxon>
        <taxon>Spermatophyta</taxon>
        <taxon>Magnoliopsida</taxon>
        <taxon>eudicotyledons</taxon>
        <taxon>Gunneridae</taxon>
        <taxon>Pentapetalae</taxon>
        <taxon>rosids</taxon>
        <taxon>fabids</taxon>
        <taxon>Fabales</taxon>
        <taxon>Fabaceae</taxon>
        <taxon>Papilionoideae</taxon>
        <taxon>50 kb inversion clade</taxon>
        <taxon>NPAAA clade</taxon>
        <taxon>Hologalegina</taxon>
        <taxon>IRL clade</taxon>
        <taxon>Fabeae</taxon>
        <taxon>Vicia</taxon>
    </lineage>
</organism>
<dbReference type="Proteomes" id="UP001157006">
    <property type="component" value="Chromosome 5"/>
</dbReference>
<proteinExistence type="predicted"/>
<dbReference type="AlphaFoldDB" id="A0AAV1AZB2"/>
<dbReference type="EMBL" id="OX451740">
    <property type="protein sequence ID" value="CAI8615381.1"/>
    <property type="molecule type" value="Genomic_DNA"/>
</dbReference>
<name>A0AAV1AZB2_VICFA</name>